<sequence>MQLRLMQHANYVFHLSLGTCFVVTSLDCNDRRSNQGNFYLQS</sequence>
<reference evidence="1" key="1">
    <citation type="submission" date="2018-02" db="EMBL/GenBank/DDBJ databases">
        <title>Rhizophora mucronata_Transcriptome.</title>
        <authorList>
            <person name="Meera S.P."/>
            <person name="Sreeshan A."/>
            <person name="Augustine A."/>
        </authorList>
    </citation>
    <scope>NUCLEOTIDE SEQUENCE</scope>
    <source>
        <tissue evidence="1">Leaf</tissue>
    </source>
</reference>
<dbReference type="EMBL" id="GGEC01055685">
    <property type="protein sequence ID" value="MBX36169.1"/>
    <property type="molecule type" value="Transcribed_RNA"/>
</dbReference>
<protein>
    <submittedName>
        <fullName evidence="1">Uncharacterized protein</fullName>
    </submittedName>
</protein>
<name>A0A2P2N100_RHIMU</name>
<dbReference type="AlphaFoldDB" id="A0A2P2N100"/>
<evidence type="ECO:0000313" key="1">
    <source>
        <dbReference type="EMBL" id="MBX36169.1"/>
    </source>
</evidence>
<accession>A0A2P2N100</accession>
<organism evidence="1">
    <name type="scientific">Rhizophora mucronata</name>
    <name type="common">Asiatic mangrove</name>
    <dbReference type="NCBI Taxonomy" id="61149"/>
    <lineage>
        <taxon>Eukaryota</taxon>
        <taxon>Viridiplantae</taxon>
        <taxon>Streptophyta</taxon>
        <taxon>Embryophyta</taxon>
        <taxon>Tracheophyta</taxon>
        <taxon>Spermatophyta</taxon>
        <taxon>Magnoliopsida</taxon>
        <taxon>eudicotyledons</taxon>
        <taxon>Gunneridae</taxon>
        <taxon>Pentapetalae</taxon>
        <taxon>rosids</taxon>
        <taxon>fabids</taxon>
        <taxon>Malpighiales</taxon>
        <taxon>Rhizophoraceae</taxon>
        <taxon>Rhizophora</taxon>
    </lineage>
</organism>
<proteinExistence type="predicted"/>